<dbReference type="OrthoDB" id="5802741at2759"/>
<keyword evidence="1" id="KW-1133">Transmembrane helix</keyword>
<feature type="transmembrane region" description="Helical" evidence="1">
    <location>
        <begin position="133"/>
        <end position="154"/>
    </location>
</feature>
<keyword evidence="1" id="KW-0812">Transmembrane</keyword>
<dbReference type="SUPFAM" id="SSF81321">
    <property type="entry name" value="Family A G protein-coupled receptor-like"/>
    <property type="match status" value="1"/>
</dbReference>
<feature type="transmembrane region" description="Helical" evidence="1">
    <location>
        <begin position="33"/>
        <end position="51"/>
    </location>
</feature>
<keyword evidence="3" id="KW-1185">Reference proteome</keyword>
<dbReference type="AlphaFoldDB" id="A0A3P7J4G8"/>
<accession>A0A3P7J4G8</accession>
<organism evidence="2 3">
    <name type="scientific">Strongylus vulgaris</name>
    <name type="common">Blood worm</name>
    <dbReference type="NCBI Taxonomy" id="40348"/>
    <lineage>
        <taxon>Eukaryota</taxon>
        <taxon>Metazoa</taxon>
        <taxon>Ecdysozoa</taxon>
        <taxon>Nematoda</taxon>
        <taxon>Chromadorea</taxon>
        <taxon>Rhabditida</taxon>
        <taxon>Rhabditina</taxon>
        <taxon>Rhabditomorpha</taxon>
        <taxon>Strongyloidea</taxon>
        <taxon>Strongylidae</taxon>
        <taxon>Strongylus</taxon>
    </lineage>
</organism>
<dbReference type="EMBL" id="UYYB01107362">
    <property type="protein sequence ID" value="VDM80101.1"/>
    <property type="molecule type" value="Genomic_DNA"/>
</dbReference>
<proteinExistence type="predicted"/>
<evidence type="ECO:0000313" key="3">
    <source>
        <dbReference type="Proteomes" id="UP000270094"/>
    </source>
</evidence>
<feature type="transmembrane region" description="Helical" evidence="1">
    <location>
        <begin position="226"/>
        <end position="245"/>
    </location>
</feature>
<evidence type="ECO:0008006" key="4">
    <source>
        <dbReference type="Google" id="ProtNLM"/>
    </source>
</evidence>
<dbReference type="InterPro" id="IPR019425">
    <property type="entry name" value="7TM_GPCR_serpentine_rcpt_Srt"/>
</dbReference>
<protein>
    <recommendedName>
        <fullName evidence="4">7TM GPCR serpentine receptor class x (Srx) domain-containing protein</fullName>
    </recommendedName>
</protein>
<dbReference type="PANTHER" id="PTHR23021">
    <property type="entry name" value="SERPENTINE RECEPTOR, CLASS T"/>
    <property type="match status" value="1"/>
</dbReference>
<sequence length="330" mass="38508">MFLRIKKILKKFFPKFDDNNSAVGSVDPWKWKWMVCLLFLVPFKHFTSFAITGKTYLSDVIVGCAMMILSFACLWAYSVILRTIWKDGEMLKMVSYKLMFLLGIFDVIQCFPHFITGIFTVCPSIYSPGLAKAMGVLATPAYVAYTMLTIILSFNRFIQIYSSELETILFSRIGIRIWVGFTILVWLIYAFFLASPWATIMYFPDAYSWDYDYTLKLSYYVQKCEMVIELSTILISAVFYIFVVIALYRTRKRFVAAANYSTEVKILIQALVITVYCTVLNFLWHNPQVCLKLKKKRSSFATQMSTFVQVKKNRTASLFSFYKKFIRFFD</sequence>
<dbReference type="Proteomes" id="UP000270094">
    <property type="component" value="Unassembled WGS sequence"/>
</dbReference>
<name>A0A3P7J4G8_STRVU</name>
<gene>
    <name evidence="2" type="ORF">SVUK_LOCUS15099</name>
</gene>
<dbReference type="Pfam" id="PF10321">
    <property type="entry name" value="7TM_GPCR_Srt"/>
    <property type="match status" value="1"/>
</dbReference>
<feature type="transmembrane region" description="Helical" evidence="1">
    <location>
        <begin position="98"/>
        <end position="121"/>
    </location>
</feature>
<evidence type="ECO:0000313" key="2">
    <source>
        <dbReference type="EMBL" id="VDM80101.1"/>
    </source>
</evidence>
<keyword evidence="1" id="KW-0472">Membrane</keyword>
<reference evidence="2 3" key="1">
    <citation type="submission" date="2018-11" db="EMBL/GenBank/DDBJ databases">
        <authorList>
            <consortium name="Pathogen Informatics"/>
        </authorList>
    </citation>
    <scope>NUCLEOTIDE SEQUENCE [LARGE SCALE GENOMIC DNA]</scope>
</reference>
<feature type="transmembrane region" description="Helical" evidence="1">
    <location>
        <begin position="57"/>
        <end position="77"/>
    </location>
</feature>
<feature type="transmembrane region" description="Helical" evidence="1">
    <location>
        <begin position="175"/>
        <end position="203"/>
    </location>
</feature>
<evidence type="ECO:0000256" key="1">
    <source>
        <dbReference type="SAM" id="Phobius"/>
    </source>
</evidence>
<dbReference type="PANTHER" id="PTHR23021:SF82">
    <property type="entry name" value="G PROTEIN-COUPLED RECEPTOR"/>
    <property type="match status" value="1"/>
</dbReference>